<organism evidence="1 2">
    <name type="scientific">Gossypium davidsonii</name>
    <name type="common">Davidson's cotton</name>
    <name type="synonym">Gossypium klotzschianum subsp. davidsonii</name>
    <dbReference type="NCBI Taxonomy" id="34287"/>
    <lineage>
        <taxon>Eukaryota</taxon>
        <taxon>Viridiplantae</taxon>
        <taxon>Streptophyta</taxon>
        <taxon>Embryophyta</taxon>
        <taxon>Tracheophyta</taxon>
        <taxon>Spermatophyta</taxon>
        <taxon>Magnoliopsida</taxon>
        <taxon>eudicotyledons</taxon>
        <taxon>Gunneridae</taxon>
        <taxon>Pentapetalae</taxon>
        <taxon>rosids</taxon>
        <taxon>malvids</taxon>
        <taxon>Malvales</taxon>
        <taxon>Malvaceae</taxon>
        <taxon>Malvoideae</taxon>
        <taxon>Gossypium</taxon>
    </lineage>
</organism>
<reference evidence="1 2" key="1">
    <citation type="journal article" date="2019" name="Genome Biol. Evol.">
        <title>Insights into the evolution of the New World diploid cottons (Gossypium, subgenus Houzingenia) based on genome sequencing.</title>
        <authorList>
            <person name="Grover C.E."/>
            <person name="Arick M.A. 2nd"/>
            <person name="Thrash A."/>
            <person name="Conover J.L."/>
            <person name="Sanders W.S."/>
            <person name="Peterson D.G."/>
            <person name="Frelichowski J.E."/>
            <person name="Scheffler J.A."/>
            <person name="Scheffler B.E."/>
            <person name="Wendel J.F."/>
        </authorList>
    </citation>
    <scope>NUCLEOTIDE SEQUENCE [LARGE SCALE GENOMIC DNA]</scope>
    <source>
        <strain evidence="1">27</strain>
        <tissue evidence="1">Leaf</tissue>
    </source>
</reference>
<dbReference type="EMBL" id="JABFAC010000007">
    <property type="protein sequence ID" value="MBA0618188.1"/>
    <property type="molecule type" value="Genomic_DNA"/>
</dbReference>
<evidence type="ECO:0000313" key="2">
    <source>
        <dbReference type="Proteomes" id="UP000593561"/>
    </source>
</evidence>
<protein>
    <submittedName>
        <fullName evidence="1">Uncharacterized protein</fullName>
    </submittedName>
</protein>
<keyword evidence="2" id="KW-1185">Reference proteome</keyword>
<accession>A0A7J8RWH7</accession>
<gene>
    <name evidence="1" type="ORF">Godav_027571</name>
</gene>
<sequence>ELSITCKLVLNVVGIKKTETLAVLKSIICVSEFDSYSKCNLLKVVLVLPISNECLGGIFSGQLKRNSIVSSWCWEISLSEVFLIGVGATGSVAPSSFHISGRLISCHCIVLRIVV</sequence>
<comment type="caution">
    <text evidence="1">The sequence shown here is derived from an EMBL/GenBank/DDBJ whole genome shotgun (WGS) entry which is preliminary data.</text>
</comment>
<feature type="non-terminal residue" evidence="1">
    <location>
        <position position="1"/>
    </location>
</feature>
<dbReference type="Proteomes" id="UP000593561">
    <property type="component" value="Unassembled WGS sequence"/>
</dbReference>
<proteinExistence type="predicted"/>
<evidence type="ECO:0000313" key="1">
    <source>
        <dbReference type="EMBL" id="MBA0618188.1"/>
    </source>
</evidence>
<name>A0A7J8RWH7_GOSDV</name>
<feature type="non-terminal residue" evidence="1">
    <location>
        <position position="115"/>
    </location>
</feature>
<dbReference type="AlphaFoldDB" id="A0A7J8RWH7"/>